<keyword evidence="3" id="KW-1185">Reference proteome</keyword>
<protein>
    <submittedName>
        <fullName evidence="2">Mucolipin-3</fullName>
    </submittedName>
</protein>
<evidence type="ECO:0000256" key="1">
    <source>
        <dbReference type="SAM" id="Phobius"/>
    </source>
</evidence>
<feature type="non-terminal residue" evidence="2">
    <location>
        <position position="1"/>
    </location>
</feature>
<dbReference type="Proteomes" id="UP001476798">
    <property type="component" value="Unassembled WGS sequence"/>
</dbReference>
<reference evidence="2 3" key="1">
    <citation type="submission" date="2021-06" db="EMBL/GenBank/DDBJ databases">
        <authorList>
            <person name="Palmer J.M."/>
        </authorList>
    </citation>
    <scope>NUCLEOTIDE SEQUENCE [LARGE SCALE GENOMIC DNA]</scope>
    <source>
        <strain evidence="2 3">GA_2019</strain>
        <tissue evidence="2">Muscle</tissue>
    </source>
</reference>
<accession>A0ABV0P8G2</accession>
<organism evidence="2 3">
    <name type="scientific">Goodea atripinnis</name>
    <dbReference type="NCBI Taxonomy" id="208336"/>
    <lineage>
        <taxon>Eukaryota</taxon>
        <taxon>Metazoa</taxon>
        <taxon>Chordata</taxon>
        <taxon>Craniata</taxon>
        <taxon>Vertebrata</taxon>
        <taxon>Euteleostomi</taxon>
        <taxon>Actinopterygii</taxon>
        <taxon>Neopterygii</taxon>
        <taxon>Teleostei</taxon>
        <taxon>Neoteleostei</taxon>
        <taxon>Acanthomorphata</taxon>
        <taxon>Ovalentaria</taxon>
        <taxon>Atherinomorphae</taxon>
        <taxon>Cyprinodontiformes</taxon>
        <taxon>Goodeidae</taxon>
        <taxon>Goodea</taxon>
    </lineage>
</organism>
<dbReference type="Gene3D" id="1.10.287.70">
    <property type="match status" value="1"/>
</dbReference>
<proteinExistence type="predicted"/>
<dbReference type="PANTHER" id="PTHR12127">
    <property type="entry name" value="MUCOLIPIN"/>
    <property type="match status" value="1"/>
</dbReference>
<feature type="transmembrane region" description="Helical" evidence="1">
    <location>
        <begin position="38"/>
        <end position="59"/>
    </location>
</feature>
<dbReference type="EMBL" id="JAHRIO010063867">
    <property type="protein sequence ID" value="MEQ2179745.1"/>
    <property type="molecule type" value="Genomic_DNA"/>
</dbReference>
<sequence length="76" mass="8835">GLSRVAECLFSLLNGDDMFTTFAQLKDKNTLVWLFSRAYLYSFISLFIYMVLSLFIALITDSYETIKVHLCPREKL</sequence>
<evidence type="ECO:0000313" key="3">
    <source>
        <dbReference type="Proteomes" id="UP001476798"/>
    </source>
</evidence>
<dbReference type="PANTHER" id="PTHR12127:SF4">
    <property type="entry name" value="MUCOLIPIN-2"/>
    <property type="match status" value="1"/>
</dbReference>
<keyword evidence="1" id="KW-0812">Transmembrane</keyword>
<keyword evidence="1" id="KW-1133">Transmembrane helix</keyword>
<keyword evidence="1" id="KW-0472">Membrane</keyword>
<name>A0ABV0P8G2_9TELE</name>
<dbReference type="InterPro" id="IPR039031">
    <property type="entry name" value="Mucolipin"/>
</dbReference>
<gene>
    <name evidence="2" type="primary">MCOLN3_1</name>
    <name evidence="2" type="ORF">GOODEAATRI_028311</name>
</gene>
<comment type="caution">
    <text evidence="2">The sequence shown here is derived from an EMBL/GenBank/DDBJ whole genome shotgun (WGS) entry which is preliminary data.</text>
</comment>
<evidence type="ECO:0000313" key="2">
    <source>
        <dbReference type="EMBL" id="MEQ2179745.1"/>
    </source>
</evidence>